<dbReference type="SUPFAM" id="SSF54928">
    <property type="entry name" value="RNA-binding domain, RBD"/>
    <property type="match status" value="3"/>
</dbReference>
<evidence type="ECO:0000313" key="7">
    <source>
        <dbReference type="Proteomes" id="UP000504634"/>
    </source>
</evidence>
<dbReference type="FunFam" id="3.30.70.330:FF:000052">
    <property type="entry name" value="Heterogeneous nuclear ribonucleoprotein L like"/>
    <property type="match status" value="1"/>
</dbReference>
<feature type="compositionally biased region" description="Gly residues" evidence="5">
    <location>
        <begin position="8"/>
        <end position="20"/>
    </location>
</feature>
<feature type="region of interest" description="Disordered" evidence="5">
    <location>
        <begin position="1"/>
        <end position="75"/>
    </location>
</feature>
<dbReference type="NCBIfam" id="TIGR01649">
    <property type="entry name" value="hnRNP-L_PTB"/>
    <property type="match status" value="1"/>
</dbReference>
<evidence type="ECO:0000256" key="4">
    <source>
        <dbReference type="PROSITE-ProRule" id="PRU00176"/>
    </source>
</evidence>
<keyword evidence="2" id="KW-0677">Repeat</keyword>
<dbReference type="GO" id="GO:1990904">
    <property type="term" value="C:ribonucleoprotein complex"/>
    <property type="evidence" value="ECO:0007669"/>
    <property type="project" value="UniProtKB-KW"/>
</dbReference>
<dbReference type="PANTHER" id="PTHR15592">
    <property type="entry name" value="MATRIN 3/NUCLEAR PROTEIN 220-RELATED"/>
    <property type="match status" value="1"/>
</dbReference>
<proteinExistence type="predicted"/>
<dbReference type="FunFam" id="3.30.70.330:FF:000206">
    <property type="entry name" value="Smooth, isoform L"/>
    <property type="match status" value="1"/>
</dbReference>
<dbReference type="GO" id="GO:0005634">
    <property type="term" value="C:nucleus"/>
    <property type="evidence" value="ECO:0007669"/>
    <property type="project" value="InterPro"/>
</dbReference>
<dbReference type="GO" id="GO:0003723">
    <property type="term" value="F:RNA binding"/>
    <property type="evidence" value="ECO:0007669"/>
    <property type="project" value="UniProtKB-UniRule"/>
</dbReference>
<dbReference type="FunFam" id="3.30.70.330:FF:000072">
    <property type="entry name" value="heterogeneous nuclear ribonucleoprotein L isoform X1"/>
    <property type="match status" value="1"/>
</dbReference>
<feature type="domain" description="RRM" evidence="6">
    <location>
        <begin position="81"/>
        <end position="158"/>
    </location>
</feature>
<dbReference type="CDD" id="cd12427">
    <property type="entry name" value="RRM4_hnRNPL_like"/>
    <property type="match status" value="1"/>
</dbReference>
<reference evidence="8" key="1">
    <citation type="submission" date="2025-08" db="UniProtKB">
        <authorList>
            <consortium name="RefSeq"/>
        </authorList>
    </citation>
    <scope>IDENTIFICATION</scope>
    <source>
        <strain evidence="8">11010-0011.00</strain>
        <tissue evidence="8">Whole body</tissue>
    </source>
</reference>
<dbReference type="InterPro" id="IPR035979">
    <property type="entry name" value="RBD_domain_sf"/>
</dbReference>
<evidence type="ECO:0000259" key="6">
    <source>
        <dbReference type="PROSITE" id="PS50102"/>
    </source>
</evidence>
<dbReference type="Pfam" id="PF11835">
    <property type="entry name" value="RRM_8"/>
    <property type="match status" value="1"/>
</dbReference>
<evidence type="ECO:0000256" key="5">
    <source>
        <dbReference type="SAM" id="MobiDB-lite"/>
    </source>
</evidence>
<feature type="compositionally biased region" description="Basic and acidic residues" evidence="5">
    <location>
        <begin position="65"/>
        <end position="75"/>
    </location>
</feature>
<dbReference type="Proteomes" id="UP000504634">
    <property type="component" value="Unplaced"/>
</dbReference>
<organism evidence="7 8">
    <name type="scientific">Drosophila lebanonensis</name>
    <name type="common">Fruit fly</name>
    <name type="synonym">Scaptodrosophila lebanonensis</name>
    <dbReference type="NCBI Taxonomy" id="7225"/>
    <lineage>
        <taxon>Eukaryota</taxon>
        <taxon>Metazoa</taxon>
        <taxon>Ecdysozoa</taxon>
        <taxon>Arthropoda</taxon>
        <taxon>Hexapoda</taxon>
        <taxon>Insecta</taxon>
        <taxon>Pterygota</taxon>
        <taxon>Neoptera</taxon>
        <taxon>Endopterygota</taxon>
        <taxon>Diptera</taxon>
        <taxon>Brachycera</taxon>
        <taxon>Muscomorpha</taxon>
        <taxon>Ephydroidea</taxon>
        <taxon>Drosophilidae</taxon>
        <taxon>Scaptodrosophila</taxon>
    </lineage>
</organism>
<dbReference type="InterPro" id="IPR000504">
    <property type="entry name" value="RRM_dom"/>
</dbReference>
<sequence length="492" mass="53802">MPYNGASNGSGSGGSGGGGSTIVVSEGPQNKKIRTGVQQPGENDVHMHARSTQQQNQQQALMNKSNDDLRRKRPETTRPNHILLFTIINPFYPITVDVLHKICNPHGQVLRIVIFKKNGVQAMVEFDSLDAATRARENLNGADIYAGCCTLKIDYAKPEKLNVYKNEPDTSWDYTLSTGKSLFSIPENVVMLESQPPLLGPGAAFPPFGAPEYHTTTPENWKGATIHPTGLMKEPTGVVPGRNAPVAFTPQGQAQGAVMMVYGLDHDTSNTDKLFNLVCLYGNVARIKFLKTKEGTAMVQMGDSVAVERCVQHLNNIPVGSGGKIQIAFSKQNFLSEVINPFLLPDHTPSFKEYTGSKNNRFLSPAQASKNRIQPPSKILHFFNTPPGLTEDQLIGIFNIKDVPATSVRLFPLKTERSSSGLIEFPNISQAVLAIMKCNHLPIEGKGTKFPFIMKLCFSSSKSMNGAWNNATNEGMIEKENDGDGKVVEIYN</sequence>
<feature type="domain" description="RRM" evidence="6">
    <location>
        <begin position="257"/>
        <end position="332"/>
    </location>
</feature>
<evidence type="ECO:0000313" key="8">
    <source>
        <dbReference type="RefSeq" id="XP_030388298.1"/>
    </source>
</evidence>
<keyword evidence="8" id="KW-0687">Ribonucleoprotein</keyword>
<dbReference type="PROSITE" id="PS50102">
    <property type="entry name" value="RRM"/>
    <property type="match status" value="2"/>
</dbReference>
<evidence type="ECO:0000256" key="3">
    <source>
        <dbReference type="ARBA" id="ARBA00022884"/>
    </source>
</evidence>
<dbReference type="Pfam" id="PF13893">
    <property type="entry name" value="RRM_5"/>
    <property type="match status" value="1"/>
</dbReference>
<protein>
    <submittedName>
        <fullName evidence="8">Heterogeneous nuclear ribonucleoprotein L isoform X8</fullName>
    </submittedName>
</protein>
<dbReference type="CTD" id="37254"/>
<dbReference type="Gene3D" id="3.30.70.330">
    <property type="match status" value="3"/>
</dbReference>
<evidence type="ECO:0000256" key="1">
    <source>
        <dbReference type="ARBA" id="ARBA00022553"/>
    </source>
</evidence>
<dbReference type="SMART" id="SM00360">
    <property type="entry name" value="RRM"/>
    <property type="match status" value="3"/>
</dbReference>
<dbReference type="CDD" id="cd12424">
    <property type="entry name" value="RRM3_hnRNPL_like"/>
    <property type="match status" value="1"/>
</dbReference>
<evidence type="ECO:0000256" key="2">
    <source>
        <dbReference type="ARBA" id="ARBA00022737"/>
    </source>
</evidence>
<dbReference type="InterPro" id="IPR012677">
    <property type="entry name" value="Nucleotide-bd_a/b_plait_sf"/>
</dbReference>
<dbReference type="CDD" id="cd12694">
    <property type="entry name" value="RRM2_hnRNPL_like"/>
    <property type="match status" value="1"/>
</dbReference>
<keyword evidence="3 4" id="KW-0694">RNA-binding</keyword>
<keyword evidence="7" id="KW-1185">Reference proteome</keyword>
<dbReference type="InterPro" id="IPR006536">
    <property type="entry name" value="HnRNP-L/PTB"/>
</dbReference>
<dbReference type="GeneID" id="115634596"/>
<dbReference type="InterPro" id="IPR021790">
    <property type="entry name" value="PTBP1-like_RRM2"/>
</dbReference>
<dbReference type="GO" id="GO:0006397">
    <property type="term" value="P:mRNA processing"/>
    <property type="evidence" value="ECO:0007669"/>
    <property type="project" value="InterPro"/>
</dbReference>
<gene>
    <name evidence="8" type="primary">LOC115634596</name>
</gene>
<dbReference type="RefSeq" id="XP_030388298.1">
    <property type="nucleotide sequence ID" value="XM_030532438.1"/>
</dbReference>
<name>A0A6J2ULJ2_DROLE</name>
<accession>A0A6J2ULJ2</accession>
<dbReference type="AlphaFoldDB" id="A0A6J2ULJ2"/>
<dbReference type="InterPro" id="IPR055204">
    <property type="entry name" value="HNRNPL_RRM"/>
</dbReference>
<dbReference type="Pfam" id="PF22976">
    <property type="entry name" value="RRM_10"/>
    <property type="match status" value="1"/>
</dbReference>
<keyword evidence="1" id="KW-0597">Phosphoprotein</keyword>